<feature type="transmembrane region" description="Helical" evidence="1">
    <location>
        <begin position="37"/>
        <end position="62"/>
    </location>
</feature>
<reference evidence="3" key="2">
    <citation type="submission" date="2015-07" db="EMBL/GenBank/DDBJ databases">
        <title>Contrasting host-pathogen interactions and genome evolution in two generalist and specialist microsporidian pathogens of mosquitoes.</title>
        <authorList>
            <consortium name="The Broad Institute Genomics Platform"/>
            <consortium name="The Broad Institute Genome Sequencing Center for Infectious Disease"/>
            <person name="Cuomo C.A."/>
            <person name="Sanscrainte N.D."/>
            <person name="Goldberg J.M."/>
            <person name="Heiman D."/>
            <person name="Young S."/>
            <person name="Zeng Q."/>
            <person name="Becnel J.J."/>
            <person name="Birren B.W."/>
        </authorList>
    </citation>
    <scope>NUCLEOTIDE SEQUENCE [LARGE SCALE GENOMIC DNA]</scope>
    <source>
        <strain evidence="3">USNM 41457</strain>
    </source>
</reference>
<comment type="caution">
    <text evidence="2">The sequence shown here is derived from an EMBL/GenBank/DDBJ whole genome shotgun (WGS) entry which is preliminary data.</text>
</comment>
<dbReference type="VEuPathDB" id="MicrosporidiaDB:EDEG_04017"/>
<dbReference type="InParanoid" id="J9DFG1"/>
<dbReference type="Proteomes" id="UP000003163">
    <property type="component" value="Unassembled WGS sequence"/>
</dbReference>
<keyword evidence="1" id="KW-0472">Membrane</keyword>
<evidence type="ECO:0000256" key="1">
    <source>
        <dbReference type="SAM" id="Phobius"/>
    </source>
</evidence>
<reference evidence="2 3" key="1">
    <citation type="submission" date="2011-08" db="EMBL/GenBank/DDBJ databases">
        <authorList>
            <person name="Liu Z.J."/>
            <person name="Shi F.L."/>
            <person name="Lu J.Q."/>
            <person name="Li M."/>
            <person name="Wang Z.L."/>
        </authorList>
    </citation>
    <scope>NUCLEOTIDE SEQUENCE [LARGE SCALE GENOMIC DNA]</scope>
    <source>
        <strain evidence="2 3">USNM 41457</strain>
    </source>
</reference>
<name>J9DFG1_EDHAE</name>
<protein>
    <submittedName>
        <fullName evidence="2">Uncharacterized protein</fullName>
    </submittedName>
</protein>
<gene>
    <name evidence="2" type="ORF">EDEG_04017</name>
</gene>
<keyword evidence="1" id="KW-0812">Transmembrane</keyword>
<evidence type="ECO:0000313" key="3">
    <source>
        <dbReference type="Proteomes" id="UP000003163"/>
    </source>
</evidence>
<organism evidence="2 3">
    <name type="scientific">Edhazardia aedis (strain USNM 41457)</name>
    <name type="common">Microsporidian parasite</name>
    <dbReference type="NCBI Taxonomy" id="1003232"/>
    <lineage>
        <taxon>Eukaryota</taxon>
        <taxon>Fungi</taxon>
        <taxon>Fungi incertae sedis</taxon>
        <taxon>Microsporidia</taxon>
        <taxon>Edhazardia</taxon>
    </lineage>
</organism>
<keyword evidence="1" id="KW-1133">Transmembrane helix</keyword>
<evidence type="ECO:0000313" key="2">
    <source>
        <dbReference type="EMBL" id="EJW01340.1"/>
    </source>
</evidence>
<keyword evidence="3" id="KW-1185">Reference proteome</keyword>
<accession>J9DFG1</accession>
<dbReference type="AlphaFoldDB" id="J9DFG1"/>
<dbReference type="EMBL" id="AFBI03000187">
    <property type="protein sequence ID" value="EJW01340.1"/>
    <property type="molecule type" value="Genomic_DNA"/>
</dbReference>
<sequence length="100" mass="12106">MMKFQMDRCVILLQNFGKICILINNKRKKIDFTLKKHLYCCLVIYCSLIKTLYLPTFSQLYVQKNLFKRKLYNYCSGRTLWSSKVDLIYRLYSVKDKNKL</sequence>
<dbReference type="HOGENOM" id="CLU_2306077_0_0_1"/>
<proteinExistence type="predicted"/>